<evidence type="ECO:0000256" key="1">
    <source>
        <dbReference type="SAM" id="SignalP"/>
    </source>
</evidence>
<comment type="caution">
    <text evidence="2">The sequence shown here is derived from an EMBL/GenBank/DDBJ whole genome shotgun (WGS) entry which is preliminary data.</text>
</comment>
<evidence type="ECO:0000313" key="3">
    <source>
        <dbReference type="Proteomes" id="UP001305746"/>
    </source>
</evidence>
<evidence type="ECO:0000313" key="2">
    <source>
        <dbReference type="EMBL" id="MEA1080662.1"/>
    </source>
</evidence>
<sequence length="166" mass="17490">MMIKPDGSAALALTFMVGLAVAPALSAAVFPEPALSDEELASLRGGFVLDNFEIRIGLEQVVSIDGETLAVNRLTIPNLNRATNGANVPHTVETVVTGGAGGRGGQTLVSSKSDNGGWLTLIQNSMNGTAIQNSRKLNIELNNFGASFNRLPDSMRDPVLQLLNHH</sequence>
<keyword evidence="1" id="KW-0732">Signal</keyword>
<dbReference type="Proteomes" id="UP001305746">
    <property type="component" value="Unassembled WGS sequence"/>
</dbReference>
<keyword evidence="3" id="KW-1185">Reference proteome</keyword>
<proteinExistence type="predicted"/>
<name>A0ABU5NY45_9GAMM</name>
<gene>
    <name evidence="2" type="ORF">U5822_08265</name>
</gene>
<dbReference type="EMBL" id="JAYDCJ010000003">
    <property type="protein sequence ID" value="MEA1080662.1"/>
    <property type="molecule type" value="Genomic_DNA"/>
</dbReference>
<accession>A0ABU5NY45</accession>
<feature type="signal peptide" evidence="1">
    <location>
        <begin position="1"/>
        <end position="26"/>
    </location>
</feature>
<organism evidence="2 3">
    <name type="scientific">Marinobacter qingdaonensis</name>
    <dbReference type="NCBI Taxonomy" id="3108486"/>
    <lineage>
        <taxon>Bacteria</taxon>
        <taxon>Pseudomonadati</taxon>
        <taxon>Pseudomonadota</taxon>
        <taxon>Gammaproteobacteria</taxon>
        <taxon>Pseudomonadales</taxon>
        <taxon>Marinobacteraceae</taxon>
        <taxon>Marinobacter</taxon>
    </lineage>
</organism>
<reference evidence="2 3" key="1">
    <citation type="submission" date="2023-12" db="EMBL/GenBank/DDBJ databases">
        <title>Marinobacter qingdaonensis sp. nov., isolated from the intertidal sediment of Qingdao, PR China.</title>
        <authorList>
            <person name="Li Y."/>
        </authorList>
    </citation>
    <scope>NUCLEOTIDE SEQUENCE [LARGE SCALE GENOMIC DNA]</scope>
    <source>
        <strain evidence="2 3">ASW11-75</strain>
    </source>
</reference>
<feature type="chain" id="PRO_5046905525" evidence="1">
    <location>
        <begin position="27"/>
        <end position="166"/>
    </location>
</feature>
<dbReference type="RefSeq" id="WP_322855154.1">
    <property type="nucleotide sequence ID" value="NZ_JAYDCJ010000003.1"/>
</dbReference>
<protein>
    <submittedName>
        <fullName evidence="2">Uncharacterized protein</fullName>
    </submittedName>
</protein>